<proteinExistence type="inferred from homology"/>
<dbReference type="PIRSF" id="PIRSF000137">
    <property type="entry name" value="Alcohol_oxidase"/>
    <property type="match status" value="1"/>
</dbReference>
<keyword evidence="4" id="KW-0285">Flavoprotein</keyword>
<dbReference type="Gene3D" id="3.30.560.10">
    <property type="entry name" value="Glucose Oxidase, domain 3"/>
    <property type="match status" value="1"/>
</dbReference>
<feature type="active site" description="Proton acceptor" evidence="2">
    <location>
        <position position="483"/>
    </location>
</feature>
<evidence type="ECO:0000256" key="4">
    <source>
        <dbReference type="RuleBase" id="RU003968"/>
    </source>
</evidence>
<evidence type="ECO:0000256" key="3">
    <source>
        <dbReference type="PIRSR" id="PIRSR000137-2"/>
    </source>
</evidence>
<dbReference type="Proteomes" id="UP001153636">
    <property type="component" value="Chromosome 1"/>
</dbReference>
<comment type="cofactor">
    <cofactor evidence="3">
        <name>FAD</name>
        <dbReference type="ChEBI" id="CHEBI:57692"/>
    </cofactor>
</comment>
<keyword evidence="7" id="KW-1185">Reference proteome</keyword>
<dbReference type="InterPro" id="IPR007867">
    <property type="entry name" value="GMC_OxRtase_C"/>
</dbReference>
<gene>
    <name evidence="6" type="ORF">PSYICH_LOCUS1018</name>
</gene>
<dbReference type="SUPFAM" id="SSF54373">
    <property type="entry name" value="FAD-linked reductases, C-terminal domain"/>
    <property type="match status" value="1"/>
</dbReference>
<dbReference type="PROSITE" id="PS00623">
    <property type="entry name" value="GMC_OXRED_1"/>
    <property type="match status" value="1"/>
</dbReference>
<dbReference type="InterPro" id="IPR036188">
    <property type="entry name" value="FAD/NAD-bd_sf"/>
</dbReference>
<feature type="active site" description="Proton donor" evidence="2">
    <location>
        <position position="440"/>
    </location>
</feature>
<dbReference type="OrthoDB" id="269227at2759"/>
<dbReference type="PANTHER" id="PTHR11552:SF158">
    <property type="entry name" value="GH23626P-RELATED"/>
    <property type="match status" value="1"/>
</dbReference>
<dbReference type="PANTHER" id="PTHR11552">
    <property type="entry name" value="GLUCOSE-METHANOL-CHOLINE GMC OXIDOREDUCTASE"/>
    <property type="match status" value="1"/>
</dbReference>
<dbReference type="InterPro" id="IPR000172">
    <property type="entry name" value="GMC_OxRdtase_N"/>
</dbReference>
<dbReference type="GO" id="GO:0050660">
    <property type="term" value="F:flavin adenine dinucleotide binding"/>
    <property type="evidence" value="ECO:0007669"/>
    <property type="project" value="InterPro"/>
</dbReference>
<comment type="similarity">
    <text evidence="1 4">Belongs to the GMC oxidoreductase family.</text>
</comment>
<sequence length="506" mass="56662">MLIYSFLSPYNWGYLSTPQSTCCQGMSNQQCPFPRGRGLGGSSLINGMFYVRGNSDDYDQWRKLGCRGWSYQDVLPYFKKSEHADFPDADPHYHGFTGPLHVNYTAPPSLIENTFIEAATYNMGLDTVDYNAAKQIGVSPIQYGINFNKRQDTGSLFIKPIENKKNLQISLNSFVIKIIISDNKAVGVEFIKDGIRYQAFARKEVIICAGAVNSAQLLMLSGIGPRNDLEKLGIPVKNDLPVGESFIDHPVFLGLICSTKRRAEASALLEALQAYLRGEAPLTRSFGGESLGFVNVDDPNSTVPNIEFATFPQPRGGDLKRILNLNDQTTEDFLRLDPEVFAHVWVTLLYPKSRGKVYLKSNSPLDFPQIDLNLLSDKYNHDIKTLLKGLKYVIEFFTGKAFGNIDSYISFQLKVCEPYGLFSDKYWICALRQLTTSFFHPVGTTKIGRCQKTSVVDCNLMVHRMKNLRIAGEGIFPRIVGGHTYAPCLMIGEKLADIIKEFNGKL</sequence>
<keyword evidence="3 4" id="KW-0274">FAD</keyword>
<evidence type="ECO:0000256" key="1">
    <source>
        <dbReference type="ARBA" id="ARBA00010790"/>
    </source>
</evidence>
<dbReference type="AlphaFoldDB" id="A0A9P0CHG7"/>
<evidence type="ECO:0000313" key="7">
    <source>
        <dbReference type="Proteomes" id="UP001153636"/>
    </source>
</evidence>
<dbReference type="Pfam" id="PF05199">
    <property type="entry name" value="GMC_oxred_C"/>
    <property type="match status" value="1"/>
</dbReference>
<feature type="binding site" evidence="3">
    <location>
        <position position="175"/>
    </location>
    <ligand>
        <name>FAD</name>
        <dbReference type="ChEBI" id="CHEBI:57692"/>
    </ligand>
</feature>
<dbReference type="Gene3D" id="3.50.50.60">
    <property type="entry name" value="FAD/NAD(P)-binding domain"/>
    <property type="match status" value="1"/>
</dbReference>
<protein>
    <recommendedName>
        <fullName evidence="5">Glucose-methanol-choline oxidoreductase N-terminal domain-containing protein</fullName>
    </recommendedName>
</protein>
<dbReference type="GO" id="GO:0016614">
    <property type="term" value="F:oxidoreductase activity, acting on CH-OH group of donors"/>
    <property type="evidence" value="ECO:0007669"/>
    <property type="project" value="InterPro"/>
</dbReference>
<evidence type="ECO:0000259" key="5">
    <source>
        <dbReference type="PROSITE" id="PS00623"/>
    </source>
</evidence>
<dbReference type="SUPFAM" id="SSF51905">
    <property type="entry name" value="FAD/NAD(P)-binding domain"/>
    <property type="match status" value="1"/>
</dbReference>
<evidence type="ECO:0000313" key="6">
    <source>
        <dbReference type="EMBL" id="CAH1099420.1"/>
    </source>
</evidence>
<evidence type="ECO:0000256" key="2">
    <source>
        <dbReference type="PIRSR" id="PIRSR000137-1"/>
    </source>
</evidence>
<organism evidence="6 7">
    <name type="scientific">Psylliodes chrysocephalus</name>
    <dbReference type="NCBI Taxonomy" id="3402493"/>
    <lineage>
        <taxon>Eukaryota</taxon>
        <taxon>Metazoa</taxon>
        <taxon>Ecdysozoa</taxon>
        <taxon>Arthropoda</taxon>
        <taxon>Hexapoda</taxon>
        <taxon>Insecta</taxon>
        <taxon>Pterygota</taxon>
        <taxon>Neoptera</taxon>
        <taxon>Endopterygota</taxon>
        <taxon>Coleoptera</taxon>
        <taxon>Polyphaga</taxon>
        <taxon>Cucujiformia</taxon>
        <taxon>Chrysomeloidea</taxon>
        <taxon>Chrysomelidae</taxon>
        <taxon>Galerucinae</taxon>
        <taxon>Alticini</taxon>
        <taxon>Psylliodes</taxon>
    </lineage>
</organism>
<dbReference type="InterPro" id="IPR012132">
    <property type="entry name" value="GMC_OxRdtase"/>
</dbReference>
<feature type="domain" description="Glucose-methanol-choline oxidoreductase N-terminal" evidence="5">
    <location>
        <begin position="36"/>
        <end position="59"/>
    </location>
</feature>
<dbReference type="Pfam" id="PF00732">
    <property type="entry name" value="GMC_oxred_N"/>
    <property type="match status" value="1"/>
</dbReference>
<dbReference type="EMBL" id="OV651813">
    <property type="protein sequence ID" value="CAH1099420.1"/>
    <property type="molecule type" value="Genomic_DNA"/>
</dbReference>
<name>A0A9P0CHG7_9CUCU</name>
<reference evidence="6" key="1">
    <citation type="submission" date="2022-01" db="EMBL/GenBank/DDBJ databases">
        <authorList>
            <person name="King R."/>
        </authorList>
    </citation>
    <scope>NUCLEOTIDE SEQUENCE</scope>
</reference>
<accession>A0A9P0CHG7</accession>